<organism evidence="8 9">
    <name type="scientific">Huiozyma naganishii (strain ATCC MYA-139 / BCRC 22969 / CBS 8797 / KCTC 17520 / NBRC 10181 / NCYC 3082 / Yp74L-3)</name>
    <name type="common">Yeast</name>
    <name type="synonym">Kazachstania naganishii</name>
    <dbReference type="NCBI Taxonomy" id="1071383"/>
    <lineage>
        <taxon>Eukaryota</taxon>
        <taxon>Fungi</taxon>
        <taxon>Dikarya</taxon>
        <taxon>Ascomycota</taxon>
        <taxon>Saccharomycotina</taxon>
        <taxon>Saccharomycetes</taxon>
        <taxon>Saccharomycetales</taxon>
        <taxon>Saccharomycetaceae</taxon>
        <taxon>Huiozyma</taxon>
    </lineage>
</organism>
<keyword evidence="3" id="KW-0804">Transcription</keyword>
<dbReference type="PANTHER" id="PTHR40621:SF6">
    <property type="entry name" value="AP-1-LIKE TRANSCRIPTION FACTOR YAP1-RELATED"/>
    <property type="match status" value="1"/>
</dbReference>
<dbReference type="HOGENOM" id="CLU_1001389_0_0_1"/>
<keyword evidence="4" id="KW-0539">Nucleus</keyword>
<dbReference type="KEGG" id="kng:KNAG_0B03190"/>
<evidence type="ECO:0000256" key="5">
    <source>
        <dbReference type="SAM" id="Coils"/>
    </source>
</evidence>
<evidence type="ECO:0000256" key="2">
    <source>
        <dbReference type="ARBA" id="ARBA00023015"/>
    </source>
</evidence>
<dbReference type="PROSITE" id="PS00036">
    <property type="entry name" value="BZIP_BASIC"/>
    <property type="match status" value="1"/>
</dbReference>
<dbReference type="GeneID" id="34524410"/>
<dbReference type="SUPFAM" id="SSF57959">
    <property type="entry name" value="Leucine zipper domain"/>
    <property type="match status" value="1"/>
</dbReference>
<keyword evidence="2" id="KW-0805">Transcription regulation</keyword>
<dbReference type="OrthoDB" id="2593073at2759"/>
<evidence type="ECO:0000256" key="6">
    <source>
        <dbReference type="SAM" id="MobiDB-lite"/>
    </source>
</evidence>
<dbReference type="GO" id="GO:0000976">
    <property type="term" value="F:transcription cis-regulatory region binding"/>
    <property type="evidence" value="ECO:0007669"/>
    <property type="project" value="InterPro"/>
</dbReference>
<evidence type="ECO:0000256" key="3">
    <source>
        <dbReference type="ARBA" id="ARBA00023163"/>
    </source>
</evidence>
<dbReference type="RefSeq" id="XP_022463006.1">
    <property type="nucleotide sequence ID" value="XM_022611614.1"/>
</dbReference>
<reference evidence="8 9" key="1">
    <citation type="journal article" date="2011" name="Proc. Natl. Acad. Sci. U.S.A.">
        <title>Evolutionary erosion of yeast sex chromosomes by mating-type switching accidents.</title>
        <authorList>
            <person name="Gordon J.L."/>
            <person name="Armisen D."/>
            <person name="Proux-Wera E."/>
            <person name="Oheigeartaigh S.S."/>
            <person name="Byrne K.P."/>
            <person name="Wolfe K.H."/>
        </authorList>
    </citation>
    <scope>NUCLEOTIDE SEQUENCE [LARGE SCALE GENOMIC DNA]</scope>
    <source>
        <strain evidence="9">ATCC MYA-139 / BCRC 22969 / CBS 8797 / CCRC 22969 / KCTC 17520 / NBRC 10181 / NCYC 3082</strain>
    </source>
</reference>
<dbReference type="PANTHER" id="PTHR40621">
    <property type="entry name" value="TRANSCRIPTION FACTOR KAPC-RELATED"/>
    <property type="match status" value="1"/>
</dbReference>
<dbReference type="GO" id="GO:0090575">
    <property type="term" value="C:RNA polymerase II transcription regulator complex"/>
    <property type="evidence" value="ECO:0007669"/>
    <property type="project" value="TreeGrafter"/>
</dbReference>
<reference evidence="9" key="2">
    <citation type="submission" date="2012-08" db="EMBL/GenBank/DDBJ databases">
        <title>Genome sequence of Kazachstania naganishii.</title>
        <authorList>
            <person name="Gordon J.L."/>
            <person name="Armisen D."/>
            <person name="Proux-Wera E."/>
            <person name="OhEigeartaigh S.S."/>
            <person name="Byrne K.P."/>
            <person name="Wolfe K.H."/>
        </authorList>
    </citation>
    <scope>NUCLEOTIDE SEQUENCE [LARGE SCALE GENOMIC DNA]</scope>
    <source>
        <strain evidence="9">ATCC MYA-139 / BCRC 22969 / CBS 8797 / CCRC 22969 / KCTC 17520 / NBRC 10181 / NCYC 3082</strain>
    </source>
</reference>
<sequence>MQSVPLTVRTQQNQISPLGHPTGQQQMRTLSLPHVPHNIMVGQSNFNQVFPSPHLQLPGMAQNNYTYQPSGVTNQVIFNERGPLTPPHIPTHSYAGPQPRIVPPPVYNLPQPQSLLTPEMVKVDDTISPILPPLHNTEDRRHSVSIAVLQQPENQNNTPVPTSHSQTQLVTFSDGEHSMSGKSGIKIKKETVDAPFGKAIYNTGEKYNTAGQLIGKSGKLVRDTKRAAQNRSAQKAFRLRREKYIKNLEQKSKIFDDIVRENQQLKEQLNSLTSRLQQ</sequence>
<dbReference type="eggNOG" id="ENOG502SC5V">
    <property type="taxonomic scope" value="Eukaryota"/>
</dbReference>
<dbReference type="EMBL" id="HE978315">
    <property type="protein sequence ID" value="CCK68760.1"/>
    <property type="molecule type" value="Genomic_DNA"/>
</dbReference>
<dbReference type="AlphaFoldDB" id="J7R1R7"/>
<protein>
    <recommendedName>
        <fullName evidence="7">BZIP domain-containing protein</fullName>
    </recommendedName>
</protein>
<dbReference type="CDD" id="cd14688">
    <property type="entry name" value="bZIP_YAP"/>
    <property type="match status" value="1"/>
</dbReference>
<evidence type="ECO:0000256" key="4">
    <source>
        <dbReference type="ARBA" id="ARBA00023242"/>
    </source>
</evidence>
<name>J7R1R7_HUIN7</name>
<dbReference type="Gene3D" id="1.20.5.170">
    <property type="match status" value="1"/>
</dbReference>
<gene>
    <name evidence="8" type="primary">KNAG0B03190</name>
    <name evidence="8" type="ordered locus">KNAG_0B03190</name>
</gene>
<evidence type="ECO:0000313" key="9">
    <source>
        <dbReference type="Proteomes" id="UP000006310"/>
    </source>
</evidence>
<dbReference type="InterPro" id="IPR050936">
    <property type="entry name" value="AP-1-like"/>
</dbReference>
<dbReference type="STRING" id="1071383.J7R1R7"/>
<feature type="region of interest" description="Disordered" evidence="6">
    <location>
        <begin position="1"/>
        <end position="25"/>
    </location>
</feature>
<feature type="coiled-coil region" evidence="5">
    <location>
        <begin position="248"/>
        <end position="275"/>
    </location>
</feature>
<accession>J7R1R7</accession>
<dbReference type="GO" id="GO:0001228">
    <property type="term" value="F:DNA-binding transcription activator activity, RNA polymerase II-specific"/>
    <property type="evidence" value="ECO:0007669"/>
    <property type="project" value="TreeGrafter"/>
</dbReference>
<evidence type="ECO:0000259" key="7">
    <source>
        <dbReference type="PROSITE" id="PS00036"/>
    </source>
</evidence>
<proteinExistence type="predicted"/>
<dbReference type="InterPro" id="IPR004827">
    <property type="entry name" value="bZIP"/>
</dbReference>
<keyword evidence="5" id="KW-0175">Coiled coil</keyword>
<dbReference type="InterPro" id="IPR046347">
    <property type="entry name" value="bZIP_sf"/>
</dbReference>
<dbReference type="Proteomes" id="UP000006310">
    <property type="component" value="Chromosome 2"/>
</dbReference>
<keyword evidence="9" id="KW-1185">Reference proteome</keyword>
<evidence type="ECO:0000313" key="8">
    <source>
        <dbReference type="EMBL" id="CCK68760.1"/>
    </source>
</evidence>
<evidence type="ECO:0000256" key="1">
    <source>
        <dbReference type="ARBA" id="ARBA00004123"/>
    </source>
</evidence>
<dbReference type="Pfam" id="PF00170">
    <property type="entry name" value="bZIP_1"/>
    <property type="match status" value="1"/>
</dbReference>
<feature type="domain" description="BZIP" evidence="7">
    <location>
        <begin position="225"/>
        <end position="240"/>
    </location>
</feature>
<comment type="subcellular location">
    <subcellularLocation>
        <location evidence="1">Nucleus</location>
    </subcellularLocation>
</comment>